<organism evidence="2 3">
    <name type="scientific">Sphingomonas hengshuiensis</name>
    <dbReference type="NCBI Taxonomy" id="1609977"/>
    <lineage>
        <taxon>Bacteria</taxon>
        <taxon>Pseudomonadati</taxon>
        <taxon>Pseudomonadota</taxon>
        <taxon>Alphaproteobacteria</taxon>
        <taxon>Sphingomonadales</taxon>
        <taxon>Sphingomonadaceae</taxon>
        <taxon>Sphingomonas</taxon>
    </lineage>
</organism>
<accession>A0A7U4LE52</accession>
<keyword evidence="3" id="KW-1185">Reference proteome</keyword>
<keyword evidence="1" id="KW-0472">Membrane</keyword>
<dbReference type="Proteomes" id="UP000032300">
    <property type="component" value="Chromosome"/>
</dbReference>
<evidence type="ECO:0000256" key="1">
    <source>
        <dbReference type="SAM" id="Phobius"/>
    </source>
</evidence>
<proteinExistence type="predicted"/>
<feature type="transmembrane region" description="Helical" evidence="1">
    <location>
        <begin position="79"/>
        <end position="99"/>
    </location>
</feature>
<sequence length="172" mass="18589">MIAAVAAWAVISLAAPKWMSDKNPFLREFVGADMLSFLGVVVTITLASTANLHFEFNKMEEAAGSAGFPKTRLRLRQSAYWLIGMLLIALALIVAKPWFGPSDVATSLANGAALLIVLFNLLVLIDITQMAFTISPKLPEKTPLGLDTIPIRRTPARGAGEALPETDIEQVR</sequence>
<dbReference type="EMBL" id="CP010836">
    <property type="protein sequence ID" value="AJP70985.1"/>
    <property type="molecule type" value="Genomic_DNA"/>
</dbReference>
<reference evidence="2 3" key="1">
    <citation type="journal article" date="2015" name="Int. J. Syst. Evol. Microbiol.">
        <title>Sphingomonas hengshuiensis sp. nov., isolated from lake wetland.</title>
        <authorList>
            <person name="Wei S."/>
            <person name="Wang T."/>
            <person name="Liu H."/>
            <person name="Zhang C."/>
            <person name="Guo J."/>
            <person name="Wang Q."/>
            <person name="Liang K."/>
            <person name="Zhang Z."/>
        </authorList>
    </citation>
    <scope>NUCLEOTIDE SEQUENCE [LARGE SCALE GENOMIC DNA]</scope>
    <source>
        <strain evidence="2 3">WHSC-8</strain>
    </source>
</reference>
<protein>
    <submittedName>
        <fullName evidence="2">Uncharacterized protein</fullName>
    </submittedName>
</protein>
<dbReference type="KEGG" id="sphi:TS85_02820"/>
<gene>
    <name evidence="2" type="ORF">TS85_02820</name>
</gene>
<keyword evidence="1" id="KW-1133">Transmembrane helix</keyword>
<feature type="transmembrane region" description="Helical" evidence="1">
    <location>
        <begin position="30"/>
        <end position="50"/>
    </location>
</feature>
<evidence type="ECO:0000313" key="3">
    <source>
        <dbReference type="Proteomes" id="UP000032300"/>
    </source>
</evidence>
<name>A0A7U4LE52_9SPHN</name>
<dbReference type="AlphaFoldDB" id="A0A7U4LE52"/>
<evidence type="ECO:0000313" key="2">
    <source>
        <dbReference type="EMBL" id="AJP70985.1"/>
    </source>
</evidence>
<keyword evidence="1" id="KW-0812">Transmembrane</keyword>
<reference evidence="2 3" key="2">
    <citation type="submission" date="2015-02" db="EMBL/GenBank/DDBJ databases">
        <title>The complete genome of Sphingomonas hengshuiensis sp. WHSC-8 isolated from soil of Hengshui Lake.</title>
        <authorList>
            <person name="Wei S."/>
            <person name="Guo J."/>
            <person name="Su C."/>
            <person name="Wu R."/>
            <person name="Zhang Z."/>
            <person name="Liang K."/>
            <person name="Li H."/>
            <person name="Wang T."/>
            <person name="Liu H."/>
            <person name="Zhang C."/>
            <person name="Li Z."/>
            <person name="Wang Q."/>
            <person name="Meng J."/>
        </authorList>
    </citation>
    <scope>NUCLEOTIDE SEQUENCE [LARGE SCALE GENOMIC DNA]</scope>
    <source>
        <strain evidence="2 3">WHSC-8</strain>
    </source>
</reference>
<feature type="transmembrane region" description="Helical" evidence="1">
    <location>
        <begin position="111"/>
        <end position="132"/>
    </location>
</feature>